<evidence type="ECO:0000259" key="8">
    <source>
        <dbReference type="Pfam" id="PF00345"/>
    </source>
</evidence>
<evidence type="ECO:0000256" key="6">
    <source>
        <dbReference type="ARBA" id="ARBA00023186"/>
    </source>
</evidence>
<dbReference type="Pfam" id="PF00345">
    <property type="entry name" value="PapD_N"/>
    <property type="match status" value="1"/>
</dbReference>
<dbReference type="InterPro" id="IPR016148">
    <property type="entry name" value="Pili_assmbl_chaperone_C"/>
</dbReference>
<evidence type="ECO:0000256" key="3">
    <source>
        <dbReference type="ARBA" id="ARBA00022558"/>
    </source>
</evidence>
<dbReference type="Proteomes" id="UP000029493">
    <property type="component" value="Chromosome"/>
</dbReference>
<comment type="subcellular location">
    <subcellularLocation>
        <location evidence="1">Periplasm</location>
    </subcellularLocation>
</comment>
<dbReference type="InterPro" id="IPR008962">
    <property type="entry name" value="PapD-like_sf"/>
</dbReference>
<dbReference type="eggNOG" id="COG3121">
    <property type="taxonomic scope" value="Bacteria"/>
</dbReference>
<dbReference type="PANTHER" id="PTHR30251">
    <property type="entry name" value="PILUS ASSEMBLY CHAPERONE"/>
    <property type="match status" value="1"/>
</dbReference>
<keyword evidence="3" id="KW-1029">Fimbrium biogenesis</keyword>
<keyword evidence="11" id="KW-1185">Reference proteome</keyword>
<proteinExistence type="inferred from homology"/>
<keyword evidence="6" id="KW-0143">Chaperone</keyword>
<dbReference type="Gene3D" id="2.60.40.10">
    <property type="entry name" value="Immunoglobulins"/>
    <property type="match status" value="2"/>
</dbReference>
<dbReference type="OrthoDB" id="9131059at2"/>
<accession>A0A089WYH2</accession>
<dbReference type="PANTHER" id="PTHR30251:SF2">
    <property type="entry name" value="FIMBRIAL CHAPERONE YADV-RELATED"/>
    <property type="match status" value="1"/>
</dbReference>
<name>A0A089WYH2_9PSED</name>
<dbReference type="SUPFAM" id="SSF49584">
    <property type="entry name" value="Periplasmic chaperone C-domain"/>
    <property type="match status" value="1"/>
</dbReference>
<dbReference type="PRINTS" id="PR00969">
    <property type="entry name" value="CHAPERONPILI"/>
</dbReference>
<protein>
    <submittedName>
        <fullName evidence="10">Fimbrial chaperone protein</fullName>
    </submittedName>
</protein>
<evidence type="ECO:0000256" key="7">
    <source>
        <dbReference type="SAM" id="SignalP"/>
    </source>
</evidence>
<evidence type="ECO:0000256" key="2">
    <source>
        <dbReference type="ARBA" id="ARBA00007399"/>
    </source>
</evidence>
<dbReference type="InterPro" id="IPR013783">
    <property type="entry name" value="Ig-like_fold"/>
</dbReference>
<reference evidence="10 11" key="1">
    <citation type="submission" date="2014-09" db="EMBL/GenBank/DDBJ databases">
        <authorList>
            <person name="Chan K.-G."/>
        </authorList>
    </citation>
    <scope>NUCLEOTIDE SEQUENCE [LARGE SCALE GENOMIC DNA]</scope>
    <source>
        <strain evidence="10 11">ND07</strain>
    </source>
</reference>
<comment type="similarity">
    <text evidence="2">Belongs to the periplasmic pilus chaperone family.</text>
</comment>
<evidence type="ECO:0000313" key="10">
    <source>
        <dbReference type="EMBL" id="AIR91672.1"/>
    </source>
</evidence>
<feature type="chain" id="PRO_5001851317" evidence="7">
    <location>
        <begin position="26"/>
        <end position="246"/>
    </location>
</feature>
<dbReference type="GO" id="GO:0071555">
    <property type="term" value="P:cell wall organization"/>
    <property type="evidence" value="ECO:0007669"/>
    <property type="project" value="InterPro"/>
</dbReference>
<feature type="domain" description="Pili assembly chaperone C-terminal" evidence="9">
    <location>
        <begin position="174"/>
        <end position="238"/>
    </location>
</feature>
<sequence length="246" mass="26836">MRRYTAVPVALVLLMAGAWSVPANGSVVVNGTRVIYPGQAREKTVRLTNQDHFSNVVQAWVDIDDPVSTPETADAPFLVNPAVSRLASGSGQTLRIIYTGEGLPQDRESLFHLNILQIPPRNTAHADRDQVLLMLRNRLKVFYRPEGVAGNAGQLPEKLQFSLAQVGSGWHVEVHNPTGFYASFGSATLQVGNHHLALQPAMVEPFGKAEWALPDPGRLPDGVVQLRAQLINDYGAQVGILHELSR</sequence>
<evidence type="ECO:0000259" key="9">
    <source>
        <dbReference type="Pfam" id="PF02753"/>
    </source>
</evidence>
<dbReference type="Pfam" id="PF02753">
    <property type="entry name" value="PapD_C"/>
    <property type="match status" value="1"/>
</dbReference>
<keyword evidence="4 7" id="KW-0732">Signal</keyword>
<dbReference type="InterPro" id="IPR001829">
    <property type="entry name" value="Pili_assmbl_chaperone_bac"/>
</dbReference>
<dbReference type="GO" id="GO:0030288">
    <property type="term" value="C:outer membrane-bounded periplasmic space"/>
    <property type="evidence" value="ECO:0007669"/>
    <property type="project" value="InterPro"/>
</dbReference>
<feature type="domain" description="Pili assembly chaperone N-terminal" evidence="8">
    <location>
        <begin position="26"/>
        <end position="148"/>
    </location>
</feature>
<dbReference type="InterPro" id="IPR036316">
    <property type="entry name" value="Pili_assmbl_chap_C_dom_sf"/>
</dbReference>
<dbReference type="KEGG" id="psw:LK03_21505"/>
<evidence type="ECO:0000313" key="11">
    <source>
        <dbReference type="Proteomes" id="UP000029493"/>
    </source>
</evidence>
<dbReference type="SUPFAM" id="SSF49354">
    <property type="entry name" value="PapD-like"/>
    <property type="match status" value="1"/>
</dbReference>
<evidence type="ECO:0000256" key="5">
    <source>
        <dbReference type="ARBA" id="ARBA00022764"/>
    </source>
</evidence>
<evidence type="ECO:0000256" key="1">
    <source>
        <dbReference type="ARBA" id="ARBA00004418"/>
    </source>
</evidence>
<evidence type="ECO:0000256" key="4">
    <source>
        <dbReference type="ARBA" id="ARBA00022729"/>
    </source>
</evidence>
<dbReference type="STRING" id="157783.LK03_21505"/>
<dbReference type="FunFam" id="2.60.40.10:FF:000458">
    <property type="entry name" value="Molecular chaperone FimC"/>
    <property type="match status" value="1"/>
</dbReference>
<gene>
    <name evidence="10" type="ORF">LK03_21505</name>
</gene>
<dbReference type="AlphaFoldDB" id="A0A089WYH2"/>
<dbReference type="InterPro" id="IPR050643">
    <property type="entry name" value="Periplasmic_pilus_chap"/>
</dbReference>
<feature type="signal peptide" evidence="7">
    <location>
        <begin position="1"/>
        <end position="25"/>
    </location>
</feature>
<dbReference type="InterPro" id="IPR016147">
    <property type="entry name" value="Pili_assmbl_chaperone_N"/>
</dbReference>
<dbReference type="EMBL" id="CP009455">
    <property type="protein sequence ID" value="AIR91672.1"/>
    <property type="molecule type" value="Genomic_DNA"/>
</dbReference>
<keyword evidence="5" id="KW-0574">Periplasm</keyword>
<organism evidence="10 11">
    <name type="scientific">Pseudomonas cremoricolorata</name>
    <dbReference type="NCBI Taxonomy" id="157783"/>
    <lineage>
        <taxon>Bacteria</taxon>
        <taxon>Pseudomonadati</taxon>
        <taxon>Pseudomonadota</taxon>
        <taxon>Gammaproteobacteria</taxon>
        <taxon>Pseudomonadales</taxon>
        <taxon>Pseudomonadaceae</taxon>
        <taxon>Pseudomonas</taxon>
    </lineage>
</organism>